<evidence type="ECO:0000313" key="10">
    <source>
        <dbReference type="EMBL" id="THC80841.1"/>
    </source>
</evidence>
<dbReference type="InterPro" id="IPR050072">
    <property type="entry name" value="Peptidase_M20A"/>
</dbReference>
<comment type="caution">
    <text evidence="9">The sequence shown here is derived from an EMBL/GenBank/DDBJ whole genome shotgun (WGS) entry which is preliminary data.</text>
</comment>
<reference evidence="9 12" key="2">
    <citation type="submission" date="2020-07" db="EMBL/GenBank/DDBJ databases">
        <title>Organ Donor 1.</title>
        <authorList>
            <person name="Marsh A.J."/>
            <person name="Azcarate-Peril M.A."/>
        </authorList>
    </citation>
    <scope>NUCLEOTIDE SEQUENCE [LARGE SCALE GENOMIC DNA]</scope>
    <source>
        <strain evidence="9 12">AMC0712</strain>
    </source>
</reference>
<organism evidence="9 12">
    <name type="scientific">Lacticaseibacillus rhamnosus</name>
    <name type="common">Lactobacillus rhamnosus</name>
    <dbReference type="NCBI Taxonomy" id="47715"/>
    <lineage>
        <taxon>Bacteria</taxon>
        <taxon>Bacillati</taxon>
        <taxon>Bacillota</taxon>
        <taxon>Bacilli</taxon>
        <taxon>Lactobacillales</taxon>
        <taxon>Lactobacillaceae</taxon>
        <taxon>Lacticaseibacillus</taxon>
    </lineage>
</organism>
<dbReference type="RefSeq" id="WP_005692039.1">
    <property type="nucleotide sequence ID" value="NZ_CABFNI010000025.1"/>
</dbReference>
<evidence type="ECO:0000256" key="5">
    <source>
        <dbReference type="ARBA" id="ARBA00022801"/>
    </source>
</evidence>
<dbReference type="GO" id="GO:0008237">
    <property type="term" value="F:metallopeptidase activity"/>
    <property type="evidence" value="ECO:0007669"/>
    <property type="project" value="UniProtKB-KW"/>
</dbReference>
<dbReference type="Proteomes" id="UP000307517">
    <property type="component" value="Unassembled WGS sequence"/>
</dbReference>
<evidence type="ECO:0000256" key="4">
    <source>
        <dbReference type="ARBA" id="ARBA00022723"/>
    </source>
</evidence>
<comment type="similarity">
    <text evidence="2">Belongs to the peptidase M20A family.</text>
</comment>
<evidence type="ECO:0000256" key="3">
    <source>
        <dbReference type="ARBA" id="ARBA00022670"/>
    </source>
</evidence>
<protein>
    <submittedName>
        <fullName evidence="9">Dipeptidase PepV</fullName>
    </submittedName>
</protein>
<dbReference type="NCBIfam" id="NF005591">
    <property type="entry name" value="PRK07318.1"/>
    <property type="match status" value="1"/>
</dbReference>
<dbReference type="SUPFAM" id="SSF53187">
    <property type="entry name" value="Zn-dependent exopeptidases"/>
    <property type="match status" value="1"/>
</dbReference>
<evidence type="ECO:0000256" key="7">
    <source>
        <dbReference type="ARBA" id="ARBA00022997"/>
    </source>
</evidence>
<evidence type="ECO:0000256" key="6">
    <source>
        <dbReference type="ARBA" id="ARBA00022833"/>
    </source>
</evidence>
<dbReference type="InterPro" id="IPR002933">
    <property type="entry name" value="Peptidase_M20"/>
</dbReference>
<reference evidence="10 11" key="1">
    <citation type="submission" date="2019-04" db="EMBL/GenBank/DDBJ databases">
        <title>Genome Announcement to Ensure Probiotic Safety of Lactobacillus rhamnosus UBLR-58.</title>
        <authorList>
            <person name="Sulthana A."/>
            <person name="Lakshmi S.G."/>
            <person name="Madempudi R.S."/>
        </authorList>
    </citation>
    <scope>NUCLEOTIDE SEQUENCE [LARGE SCALE GENOMIC DNA]</scope>
    <source>
        <strain evidence="10 11">UBLR-58</strain>
    </source>
</reference>
<keyword evidence="7" id="KW-0224">Dipeptidase</keyword>
<keyword evidence="4" id="KW-0479">Metal-binding</keyword>
<dbReference type="Gene3D" id="3.40.630.10">
    <property type="entry name" value="Zn peptidases"/>
    <property type="match status" value="1"/>
</dbReference>
<dbReference type="PROSITE" id="PS00759">
    <property type="entry name" value="ARGE_DAPE_CPG2_2"/>
    <property type="match status" value="1"/>
</dbReference>
<evidence type="ECO:0000313" key="9">
    <source>
        <dbReference type="EMBL" id="NZA06040.1"/>
    </source>
</evidence>
<dbReference type="NCBIfam" id="TIGR01887">
    <property type="entry name" value="dipeptidaselike"/>
    <property type="match status" value="1"/>
</dbReference>
<dbReference type="CDD" id="cd03888">
    <property type="entry name" value="M20_PepV"/>
    <property type="match status" value="1"/>
</dbReference>
<dbReference type="PANTHER" id="PTHR43808:SF31">
    <property type="entry name" value="N-ACETYL-L-CITRULLINE DEACETYLASE"/>
    <property type="match status" value="1"/>
</dbReference>
<dbReference type="InterPro" id="IPR001261">
    <property type="entry name" value="ArgE/DapE_CS"/>
</dbReference>
<dbReference type="GO" id="GO:0016805">
    <property type="term" value="F:dipeptidase activity"/>
    <property type="evidence" value="ECO:0007669"/>
    <property type="project" value="UniProtKB-KW"/>
</dbReference>
<evidence type="ECO:0000313" key="11">
    <source>
        <dbReference type="Proteomes" id="UP000307517"/>
    </source>
</evidence>
<keyword evidence="8" id="KW-0482">Metalloprotease</keyword>
<dbReference type="InterPro" id="IPR036264">
    <property type="entry name" value="Bact_exopeptidase_dim_dom"/>
</dbReference>
<dbReference type="GO" id="GO:0006526">
    <property type="term" value="P:L-arginine biosynthetic process"/>
    <property type="evidence" value="ECO:0007669"/>
    <property type="project" value="TreeGrafter"/>
</dbReference>
<accession>A0A508Z0V2</accession>
<dbReference type="EMBL" id="JACCKI010000018">
    <property type="protein sequence ID" value="NZA06040.1"/>
    <property type="molecule type" value="Genomic_DNA"/>
</dbReference>
<keyword evidence="5" id="KW-0378">Hydrolase</keyword>
<evidence type="ECO:0000256" key="2">
    <source>
        <dbReference type="ARBA" id="ARBA00006247"/>
    </source>
</evidence>
<evidence type="ECO:0000256" key="1">
    <source>
        <dbReference type="ARBA" id="ARBA00001947"/>
    </source>
</evidence>
<dbReference type="GO" id="GO:0008777">
    <property type="term" value="F:acetylornithine deacetylase activity"/>
    <property type="evidence" value="ECO:0007669"/>
    <property type="project" value="TreeGrafter"/>
</dbReference>
<dbReference type="EMBL" id="SSHM01000001">
    <property type="protein sequence ID" value="THC80841.1"/>
    <property type="molecule type" value="Genomic_DNA"/>
</dbReference>
<dbReference type="GO" id="GO:0008270">
    <property type="term" value="F:zinc ion binding"/>
    <property type="evidence" value="ECO:0007669"/>
    <property type="project" value="InterPro"/>
</dbReference>
<dbReference type="AlphaFoldDB" id="A0A508Z0V2"/>
<evidence type="ECO:0000256" key="8">
    <source>
        <dbReference type="ARBA" id="ARBA00023049"/>
    </source>
</evidence>
<dbReference type="Gene3D" id="3.30.70.360">
    <property type="match status" value="2"/>
</dbReference>
<keyword evidence="3" id="KW-0645">Protease</keyword>
<dbReference type="Proteomes" id="UP000552935">
    <property type="component" value="Unassembled WGS sequence"/>
</dbReference>
<gene>
    <name evidence="9" type="primary">pepV</name>
    <name evidence="10" type="ORF">E6L36_10975</name>
    <name evidence="9" type="ORF">H0N82_13325</name>
</gene>
<dbReference type="InterPro" id="IPR010964">
    <property type="entry name" value="M20A_pepV-rel"/>
</dbReference>
<dbReference type="Pfam" id="PF01546">
    <property type="entry name" value="Peptidase_M20"/>
    <property type="match status" value="1"/>
</dbReference>
<dbReference type="GO" id="GO:0006508">
    <property type="term" value="P:proteolysis"/>
    <property type="evidence" value="ECO:0007669"/>
    <property type="project" value="UniProtKB-KW"/>
</dbReference>
<proteinExistence type="inferred from homology"/>
<sequence>MTINWQQEAEKLEPQLLSDLTTLLKINSERDTDHQTDEYPLGPGPAKALEAFLTIAQRDGFKTLNVDHVAGRIELGDGDEIFGLFGHVDVVPAGPGWQTDPFDPVIRDGKIYGRGTSDDKGPSIAAYYALKLIRDLKLPINKKIHFILGTDEESDWVGIHRYLETEPAPDFGFSPDAEFPIINGEKGIASFEIVQKPIAAATADLTLNHFSAGIRPNMVPQEAKAVISGPLPEAFMTQAEKWAAEQEVALTLTPGNPTTIELIGKGAHAQEPKDGKNAATYLATLLADLPFDPAGKAYLTMIANHLHLDSRGHHLGINYTDKLMGDLTASPDIFTFTQDGPQSVLVNVRYPQGTDAAKIRDQIETALGADQYNVAVSGHAQEPHYVSGDDPLVKTLLQTFSDHTGIPGHEQVIGGGTYGRIIKRGVAFGAQMPGQENVMHQANEYMPIKDIVAAVAIYADAISRLVK</sequence>
<keyword evidence="6" id="KW-0862">Zinc</keyword>
<evidence type="ECO:0000313" key="12">
    <source>
        <dbReference type="Proteomes" id="UP000552935"/>
    </source>
</evidence>
<comment type="cofactor">
    <cofactor evidence="1">
        <name>Zn(2+)</name>
        <dbReference type="ChEBI" id="CHEBI:29105"/>
    </cofactor>
</comment>
<dbReference type="PANTHER" id="PTHR43808">
    <property type="entry name" value="ACETYLORNITHINE DEACETYLASE"/>
    <property type="match status" value="1"/>
</dbReference>
<dbReference type="SUPFAM" id="SSF55031">
    <property type="entry name" value="Bacterial exopeptidase dimerisation domain"/>
    <property type="match status" value="1"/>
</dbReference>
<name>A0A508Z0V2_LACRH</name>